<reference evidence="1 2" key="1">
    <citation type="journal article" date="2007" name="Nature">
        <title>Light stimulates growth of proteorhodopsin-containing marine Flavobacteria.</title>
        <authorList>
            <person name="Gomez-Consarnau L."/>
            <person name="Gonzalez J.M."/>
            <person name="Coll-Llado M."/>
            <person name="Gourdon P."/>
            <person name="Pascher T."/>
            <person name="Neutze R."/>
            <person name="Pedros-Alio C."/>
            <person name="Pinhassi J."/>
        </authorList>
    </citation>
    <scope>NUCLEOTIDE SEQUENCE [LARGE SCALE GENOMIC DNA]</scope>
    <source>
        <strain evidence="1 2">MED217</strain>
    </source>
</reference>
<dbReference type="AlphaFoldDB" id="A3XGX5"/>
<name>A3XGX5_LEEBM</name>
<dbReference type="RefSeq" id="WP_009781943.1">
    <property type="nucleotide sequence ID" value="NZ_CH672395.1"/>
</dbReference>
<dbReference type="EMBL" id="AANC01000001">
    <property type="protein sequence ID" value="EAQ51471.1"/>
    <property type="molecule type" value="Genomic_DNA"/>
</dbReference>
<dbReference type="InterPro" id="IPR005901">
    <property type="entry name" value="GLPGLI"/>
</dbReference>
<gene>
    <name evidence="1" type="ORF">MED217_18050</name>
</gene>
<dbReference type="STRING" id="398720.MED217_18050"/>
<sequence length="243" mass="28551">MKYLFIIYTFLFLPTIVIGQQNTLQISYIEEFGSNDSGGFTNWKTDLTILNSKYSLYRIDIKSANQKRIDATDFGENMGFIPSNSTYNYYYKDNNDIFYKWYITGKKFYIKDQPNFEWKILPETKDILGYACQKAITTFRGRNYEAYFAIIDGATGGPWKFNGLPGVILEIESTDGEFKILSYGINTIKLDNPVVNPYISEKFISWEKYKDLYNRKYIETENTFKDGQQVMSMKKMQRERLVD</sequence>
<comment type="caution">
    <text evidence="1">The sequence shown here is derived from an EMBL/GenBank/DDBJ whole genome shotgun (WGS) entry which is preliminary data.</text>
</comment>
<evidence type="ECO:0008006" key="3">
    <source>
        <dbReference type="Google" id="ProtNLM"/>
    </source>
</evidence>
<evidence type="ECO:0000313" key="2">
    <source>
        <dbReference type="Proteomes" id="UP000001601"/>
    </source>
</evidence>
<protein>
    <recommendedName>
        <fullName evidence="3">GLPGLI family protein</fullName>
    </recommendedName>
</protein>
<accession>A3XGX5</accession>
<evidence type="ECO:0000313" key="1">
    <source>
        <dbReference type="EMBL" id="EAQ51471.1"/>
    </source>
</evidence>
<dbReference type="eggNOG" id="ENOG5032Y7Q">
    <property type="taxonomic scope" value="Bacteria"/>
</dbReference>
<dbReference type="HOGENOM" id="CLU_066214_1_2_10"/>
<dbReference type="NCBIfam" id="TIGR01200">
    <property type="entry name" value="GLPGLI"/>
    <property type="match status" value="1"/>
</dbReference>
<dbReference type="Proteomes" id="UP000001601">
    <property type="component" value="Unassembled WGS sequence"/>
</dbReference>
<organism evidence="1 2">
    <name type="scientific">Leeuwenhoekiella blandensis (strain CECT 7118 / CCUG 51940 / KCTC 22103 / MED217)</name>
    <name type="common">Flavobacterium sp. (strain MED217)</name>
    <dbReference type="NCBI Taxonomy" id="398720"/>
    <lineage>
        <taxon>Bacteria</taxon>
        <taxon>Pseudomonadati</taxon>
        <taxon>Bacteroidota</taxon>
        <taxon>Flavobacteriia</taxon>
        <taxon>Flavobacteriales</taxon>
        <taxon>Flavobacteriaceae</taxon>
        <taxon>Leeuwenhoekiella</taxon>
    </lineage>
</organism>
<keyword evidence="2" id="KW-1185">Reference proteome</keyword>
<proteinExistence type="predicted"/>
<dbReference type="OrthoDB" id="1440774at2"/>